<dbReference type="CDD" id="cd14825">
    <property type="entry name" value="TRAPPC2_sedlin"/>
    <property type="match status" value="1"/>
</dbReference>
<reference evidence="1 2" key="1">
    <citation type="journal article" date="2016" name="Mol. Biol. Evol.">
        <title>Comparative Genomics of Early-Diverging Mushroom-Forming Fungi Provides Insights into the Origins of Lignocellulose Decay Capabilities.</title>
        <authorList>
            <person name="Nagy L.G."/>
            <person name="Riley R."/>
            <person name="Tritt A."/>
            <person name="Adam C."/>
            <person name="Daum C."/>
            <person name="Floudas D."/>
            <person name="Sun H."/>
            <person name="Yadav J.S."/>
            <person name="Pangilinan J."/>
            <person name="Larsson K.H."/>
            <person name="Matsuura K."/>
            <person name="Barry K."/>
            <person name="Labutti K."/>
            <person name="Kuo R."/>
            <person name="Ohm R.A."/>
            <person name="Bhattacharya S.S."/>
            <person name="Shirouzu T."/>
            <person name="Yoshinaga Y."/>
            <person name="Martin F.M."/>
            <person name="Grigoriev I.V."/>
            <person name="Hibbett D.S."/>
        </authorList>
    </citation>
    <scope>NUCLEOTIDE SEQUENCE [LARGE SCALE GENOMIC DNA]</scope>
    <source>
        <strain evidence="1 2">HHB12733</strain>
    </source>
</reference>
<dbReference type="GO" id="GO:0006888">
    <property type="term" value="P:endoplasmic reticulum to Golgi vesicle-mediated transport"/>
    <property type="evidence" value="ECO:0007669"/>
    <property type="project" value="InterPro"/>
</dbReference>
<organism evidence="1 2">
    <name type="scientific">Calocera cornea HHB12733</name>
    <dbReference type="NCBI Taxonomy" id="1353952"/>
    <lineage>
        <taxon>Eukaryota</taxon>
        <taxon>Fungi</taxon>
        <taxon>Dikarya</taxon>
        <taxon>Basidiomycota</taxon>
        <taxon>Agaricomycotina</taxon>
        <taxon>Dacrymycetes</taxon>
        <taxon>Dacrymycetales</taxon>
        <taxon>Dacrymycetaceae</taxon>
        <taxon>Calocera</taxon>
    </lineage>
</organism>
<dbReference type="InterPro" id="IPR011012">
    <property type="entry name" value="Longin-like_dom_sf"/>
</dbReference>
<gene>
    <name evidence="1" type="ORF">CALCODRAFT_432016</name>
</gene>
<dbReference type="Proteomes" id="UP000076842">
    <property type="component" value="Unassembled WGS sequence"/>
</dbReference>
<dbReference type="InterPro" id="IPR006722">
    <property type="entry name" value="Sedlin"/>
</dbReference>
<dbReference type="SUPFAM" id="SSF64356">
    <property type="entry name" value="SNARE-like"/>
    <property type="match status" value="1"/>
</dbReference>
<dbReference type="Gene3D" id="3.30.450.70">
    <property type="match status" value="1"/>
</dbReference>
<keyword evidence="2" id="KW-1185">Reference proteome</keyword>
<dbReference type="InParanoid" id="A0A165H1W4"/>
<dbReference type="STRING" id="1353952.A0A165H1W4"/>
<proteinExistence type="predicted"/>
<dbReference type="AlphaFoldDB" id="A0A165H1W4"/>
<sequence>MSYHLFIINPFDTPLYSLTYLSTRPVSGPTSTLASQLPSWSTSAFSGTVAALSGATSVKPPGPPGTGQGKEDRHVVMMIANASLDAIEDVQKTNGSMYLKAIDRFNEWTVSAFITPANMKFVLLHEPKNDEGIRLFFMEVWENYVKLQLNPFHNYRTPIRSPIFDGRVRASAKKHL</sequence>
<dbReference type="FunCoup" id="A0A165H1W4">
    <property type="interactions" value="136"/>
</dbReference>
<evidence type="ECO:0000313" key="2">
    <source>
        <dbReference type="Proteomes" id="UP000076842"/>
    </source>
</evidence>
<dbReference type="Pfam" id="PF04628">
    <property type="entry name" value="Sedlin_N"/>
    <property type="match status" value="1"/>
</dbReference>
<evidence type="ECO:0000313" key="1">
    <source>
        <dbReference type="EMBL" id="KZT58765.1"/>
    </source>
</evidence>
<dbReference type="OrthoDB" id="10252102at2759"/>
<dbReference type="PANTHER" id="PTHR12403">
    <property type="entry name" value="TRAFFICKING PROTEIN PARTICLE COMPLEX SUBUNIT 2"/>
    <property type="match status" value="1"/>
</dbReference>
<dbReference type="EMBL" id="KV423947">
    <property type="protein sequence ID" value="KZT58765.1"/>
    <property type="molecule type" value="Genomic_DNA"/>
</dbReference>
<protein>
    <submittedName>
        <fullName evidence="1">Transport protein particle complex subunit</fullName>
    </submittedName>
</protein>
<accession>A0A165H1W4</accession>
<dbReference type="GO" id="GO:0005737">
    <property type="term" value="C:cytoplasm"/>
    <property type="evidence" value="ECO:0007669"/>
    <property type="project" value="GOC"/>
</dbReference>
<name>A0A165H1W4_9BASI</name>